<evidence type="ECO:0000313" key="19">
    <source>
        <dbReference type="Proteomes" id="UP001333710"/>
    </source>
</evidence>
<feature type="signal peptide" evidence="17">
    <location>
        <begin position="1"/>
        <end position="24"/>
    </location>
</feature>
<feature type="chain" id="PRO_5041345383" description="Lipase chaperone" evidence="17">
    <location>
        <begin position="25"/>
        <end position="304"/>
    </location>
</feature>
<evidence type="ECO:0000256" key="17">
    <source>
        <dbReference type="SAM" id="SignalP"/>
    </source>
</evidence>
<evidence type="ECO:0000256" key="15">
    <source>
        <dbReference type="ARBA" id="ARBA00033028"/>
    </source>
</evidence>
<comment type="function">
    <text evidence="1">May be involved in the folding of the extracellular lipase during its passage through the periplasm.</text>
</comment>
<keyword evidence="7" id="KW-0812">Transmembrane</keyword>
<evidence type="ECO:0000256" key="6">
    <source>
        <dbReference type="ARBA" id="ARBA00022519"/>
    </source>
</evidence>
<evidence type="ECO:0000256" key="4">
    <source>
        <dbReference type="ARBA" id="ARBA00019692"/>
    </source>
</evidence>
<name>A0AA48HP44_9ALTE</name>
<evidence type="ECO:0000256" key="16">
    <source>
        <dbReference type="SAM" id="MobiDB-lite"/>
    </source>
</evidence>
<dbReference type="SUPFAM" id="SSF158855">
    <property type="entry name" value="Lipase chaperone-like"/>
    <property type="match status" value="1"/>
</dbReference>
<evidence type="ECO:0000256" key="13">
    <source>
        <dbReference type="ARBA" id="ARBA00030948"/>
    </source>
</evidence>
<evidence type="ECO:0000256" key="9">
    <source>
        <dbReference type="ARBA" id="ARBA00022989"/>
    </source>
</evidence>
<keyword evidence="8" id="KW-0442">Lipid degradation</keyword>
<protein>
    <recommendedName>
        <fullName evidence="4">Lipase chaperone</fullName>
    </recommendedName>
    <alternativeName>
        <fullName evidence="15">Lipase foldase</fullName>
    </alternativeName>
    <alternativeName>
        <fullName evidence="13">Lipase helper protein</fullName>
    </alternativeName>
    <alternativeName>
        <fullName evidence="14">Lipase modulator</fullName>
    </alternativeName>
</protein>
<evidence type="ECO:0000256" key="1">
    <source>
        <dbReference type="ARBA" id="ARBA00003280"/>
    </source>
</evidence>
<dbReference type="EMBL" id="AP027272">
    <property type="protein sequence ID" value="BDX08366.1"/>
    <property type="molecule type" value="Genomic_DNA"/>
</dbReference>
<evidence type="ECO:0000256" key="10">
    <source>
        <dbReference type="ARBA" id="ARBA00023098"/>
    </source>
</evidence>
<keyword evidence="6" id="KW-0997">Cell inner membrane</keyword>
<evidence type="ECO:0000256" key="2">
    <source>
        <dbReference type="ARBA" id="ARBA00004383"/>
    </source>
</evidence>
<dbReference type="GO" id="GO:0016042">
    <property type="term" value="P:lipid catabolic process"/>
    <property type="evidence" value="ECO:0007669"/>
    <property type="project" value="UniProtKB-KW"/>
</dbReference>
<organism evidence="18 19">
    <name type="scientific">Planctobacterium marinum</name>
    <dbReference type="NCBI Taxonomy" id="1631968"/>
    <lineage>
        <taxon>Bacteria</taxon>
        <taxon>Pseudomonadati</taxon>
        <taxon>Pseudomonadota</taxon>
        <taxon>Gammaproteobacteria</taxon>
        <taxon>Alteromonadales</taxon>
        <taxon>Alteromonadaceae</taxon>
        <taxon>Planctobacterium</taxon>
    </lineage>
</organism>
<dbReference type="AlphaFoldDB" id="A0AA48HP44"/>
<gene>
    <name evidence="18" type="ORF">MACH26_38870</name>
</gene>
<feature type="region of interest" description="Disordered" evidence="16">
    <location>
        <begin position="27"/>
        <end position="48"/>
    </location>
</feature>
<dbReference type="GO" id="GO:0005886">
    <property type="term" value="C:plasma membrane"/>
    <property type="evidence" value="ECO:0007669"/>
    <property type="project" value="UniProtKB-SubCell"/>
</dbReference>
<evidence type="ECO:0000256" key="3">
    <source>
        <dbReference type="ARBA" id="ARBA00010358"/>
    </source>
</evidence>
<comment type="similarity">
    <text evidence="3">Belongs to the lipase chaperone family.</text>
</comment>
<keyword evidence="17" id="KW-0732">Signal</keyword>
<dbReference type="GO" id="GO:0006457">
    <property type="term" value="P:protein folding"/>
    <property type="evidence" value="ECO:0007669"/>
    <property type="project" value="InterPro"/>
</dbReference>
<accession>A0AA48HP44</accession>
<keyword evidence="10" id="KW-0443">Lipid metabolism</keyword>
<comment type="subcellular location">
    <subcellularLocation>
        <location evidence="2">Cell inner membrane</location>
        <topology evidence="2">Single-pass membrane protein</topology>
        <orientation evidence="2">Periplasmic side</orientation>
    </subcellularLocation>
</comment>
<keyword evidence="5" id="KW-1003">Cell membrane</keyword>
<dbReference type="RefSeq" id="WP_338294437.1">
    <property type="nucleotide sequence ID" value="NZ_AP027272.1"/>
</dbReference>
<dbReference type="GO" id="GO:0051082">
    <property type="term" value="F:unfolded protein binding"/>
    <property type="evidence" value="ECO:0007669"/>
    <property type="project" value="InterPro"/>
</dbReference>
<dbReference type="Proteomes" id="UP001333710">
    <property type="component" value="Chromosome"/>
</dbReference>
<keyword evidence="19" id="KW-1185">Reference proteome</keyword>
<dbReference type="Pfam" id="PF03280">
    <property type="entry name" value="Lipase_chap"/>
    <property type="match status" value="1"/>
</dbReference>
<keyword evidence="11" id="KW-0472">Membrane</keyword>
<dbReference type="KEGG" id="pmaw:MACH26_38870"/>
<evidence type="ECO:0000313" key="18">
    <source>
        <dbReference type="EMBL" id="BDX08366.1"/>
    </source>
</evidence>
<keyword evidence="12" id="KW-0143">Chaperone</keyword>
<evidence type="ECO:0000256" key="5">
    <source>
        <dbReference type="ARBA" id="ARBA00022475"/>
    </source>
</evidence>
<evidence type="ECO:0000256" key="8">
    <source>
        <dbReference type="ARBA" id="ARBA00022963"/>
    </source>
</evidence>
<evidence type="ECO:0000256" key="7">
    <source>
        <dbReference type="ARBA" id="ARBA00022692"/>
    </source>
</evidence>
<proteinExistence type="inferred from homology"/>
<evidence type="ECO:0000256" key="12">
    <source>
        <dbReference type="ARBA" id="ARBA00023186"/>
    </source>
</evidence>
<dbReference type="InterPro" id="IPR004961">
    <property type="entry name" value="Lipase_chaperone"/>
</dbReference>
<sequence>MARWLPGFVLLSGLLALALLSPHAPETTGAAQSTETKPSPAELPDQTTLPEVAIKPLNQRTGEFVLNTGIKDVLESLILNANSTDPRVILQVGEQYCQQQQLTTSGCQDFMQLLQTYLDYKLALMQLEPEQGVVKSDLTALKNQLQALESLRRAFFNDAEYESLFAEEQRHDEQALTRREIALAPTMTKQQKQQLIRENLENLPEQQRKAFQPTLQMQQLDDIKKQHSDNYVRLQEVESQFGTEAAQRLAKTWQQQANFNDKVKSLASDYHALNNEKEQMLLLSRHFSDNELRRAKVLLKHGQY</sequence>
<evidence type="ECO:0000256" key="14">
    <source>
        <dbReference type="ARBA" id="ARBA00031542"/>
    </source>
</evidence>
<reference evidence="18" key="1">
    <citation type="submission" date="2023-01" db="EMBL/GenBank/DDBJ databases">
        <title>Complete genome sequence of Planctobacterium marinum strain Dej080120_11.</title>
        <authorList>
            <person name="Ueki S."/>
            <person name="Maruyama F."/>
        </authorList>
    </citation>
    <scope>NUCLEOTIDE SEQUENCE</scope>
    <source>
        <strain evidence="18">Dej080120_11</strain>
    </source>
</reference>
<evidence type="ECO:0000256" key="11">
    <source>
        <dbReference type="ARBA" id="ARBA00023136"/>
    </source>
</evidence>
<keyword evidence="9" id="KW-1133">Transmembrane helix</keyword>